<gene>
    <name evidence="3" type="ORF">P0Y50_05410</name>
</gene>
<organism evidence="3 4">
    <name type="scientific">Candidatus Brevundimonas colombiensis</name>
    <dbReference type="NCBI Taxonomy" id="3121376"/>
    <lineage>
        <taxon>Bacteria</taxon>
        <taxon>Pseudomonadati</taxon>
        <taxon>Pseudomonadota</taxon>
        <taxon>Alphaproteobacteria</taxon>
        <taxon>Caulobacterales</taxon>
        <taxon>Caulobacteraceae</taxon>
        <taxon>Brevundimonas</taxon>
    </lineage>
</organism>
<dbReference type="PIRSF" id="PIRSF031679">
    <property type="entry name" value="Mtase_Alr7345_prd"/>
    <property type="match status" value="1"/>
</dbReference>
<dbReference type="InterPro" id="IPR016980">
    <property type="entry name" value="S-AdoMet-dep_MeTrfase_Alr7345"/>
</dbReference>
<protein>
    <submittedName>
        <fullName evidence="3">Methyltransferase</fullName>
    </submittedName>
</protein>
<dbReference type="AlphaFoldDB" id="A0AAJ6BL24"/>
<evidence type="ECO:0000256" key="1">
    <source>
        <dbReference type="SAM" id="MobiDB-lite"/>
    </source>
</evidence>
<dbReference type="SUPFAM" id="SSF53335">
    <property type="entry name" value="S-adenosyl-L-methionine-dependent methyltransferases"/>
    <property type="match status" value="1"/>
</dbReference>
<accession>A0AAJ6BL24</accession>
<keyword evidence="3" id="KW-0808">Transferase</keyword>
<evidence type="ECO:0000313" key="4">
    <source>
        <dbReference type="Proteomes" id="UP001213664"/>
    </source>
</evidence>
<reference evidence="3" key="1">
    <citation type="submission" date="2023-03" db="EMBL/GenBank/DDBJ databases">
        <title>Andean soil-derived lignocellulolytic bacterial consortium as a source of novel taxa and putative plastic-active enzymes.</title>
        <authorList>
            <person name="Diaz-Garcia L."/>
            <person name="Chuvochina M."/>
            <person name="Feuerriegel G."/>
            <person name="Bunk B."/>
            <person name="Sproer C."/>
            <person name="Streit W.R."/>
            <person name="Rodriguez L.M."/>
            <person name="Overmann J."/>
            <person name="Jimenez D.J."/>
        </authorList>
    </citation>
    <scope>NUCLEOTIDE SEQUENCE</scope>
    <source>
        <strain evidence="3">MAG 833</strain>
    </source>
</reference>
<dbReference type="InterPro" id="IPR029063">
    <property type="entry name" value="SAM-dependent_MTases_sf"/>
</dbReference>
<proteinExistence type="predicted"/>
<name>A0AAJ6BL24_9CAUL</name>
<evidence type="ECO:0000256" key="2">
    <source>
        <dbReference type="SAM" id="SignalP"/>
    </source>
</evidence>
<dbReference type="GO" id="GO:0032259">
    <property type="term" value="P:methylation"/>
    <property type="evidence" value="ECO:0007669"/>
    <property type="project" value="UniProtKB-KW"/>
</dbReference>
<feature type="signal peptide" evidence="2">
    <location>
        <begin position="1"/>
        <end position="20"/>
    </location>
</feature>
<feature type="region of interest" description="Disordered" evidence="1">
    <location>
        <begin position="235"/>
        <end position="258"/>
    </location>
</feature>
<dbReference type="EMBL" id="CP119326">
    <property type="protein sequence ID" value="WEK41043.1"/>
    <property type="molecule type" value="Genomic_DNA"/>
</dbReference>
<evidence type="ECO:0000313" key="3">
    <source>
        <dbReference type="EMBL" id="WEK41043.1"/>
    </source>
</evidence>
<keyword evidence="2" id="KW-0732">Signal</keyword>
<dbReference type="Gene3D" id="3.40.50.150">
    <property type="entry name" value="Vaccinia Virus protein VP39"/>
    <property type="match status" value="1"/>
</dbReference>
<dbReference type="GO" id="GO:0008168">
    <property type="term" value="F:methyltransferase activity"/>
    <property type="evidence" value="ECO:0007669"/>
    <property type="project" value="UniProtKB-KW"/>
</dbReference>
<dbReference type="Proteomes" id="UP001213664">
    <property type="component" value="Chromosome"/>
</dbReference>
<feature type="chain" id="PRO_5042480635" evidence="2">
    <location>
        <begin position="21"/>
        <end position="271"/>
    </location>
</feature>
<keyword evidence="3" id="KW-0489">Methyltransferase</keyword>
<sequence>MRLAALSLLALAAAAAPAMAQTAPPASQTEGAWTPPRSALSSAMPTFAEDTALQAAVAAETRPAADRARDVYRHPYEALTFWGLTPGMTVVEIEPGSASWWRHILEPYAAATGGRYVPVNKPLESMGVAEGQADLILVARAFHNWARDGRTQPYLQAFFKALKPGGVLAVEQHRSAEGLNAAEVASTGYVPESYVIHEARNAGFVLEARSELNANPKDDHDHPFGVWTLPPIRQSAARNDPSGRALTPQERAAFDAVGESDRMTLRFRKPE</sequence>